<protein>
    <recommendedName>
        <fullName evidence="4">DUF1508 domain-containing protein</fullName>
    </recommendedName>
</protein>
<dbReference type="EMBL" id="BMGS01000016">
    <property type="protein sequence ID" value="GGG60936.1"/>
    <property type="molecule type" value="Genomic_DNA"/>
</dbReference>
<keyword evidence="3" id="KW-1185">Reference proteome</keyword>
<feature type="signal peptide" evidence="1">
    <location>
        <begin position="1"/>
        <end position="23"/>
    </location>
</feature>
<evidence type="ECO:0008006" key="4">
    <source>
        <dbReference type="Google" id="ProtNLM"/>
    </source>
</evidence>
<reference evidence="3" key="1">
    <citation type="journal article" date="2019" name="Int. J. Syst. Evol. Microbiol.">
        <title>The Global Catalogue of Microorganisms (GCM) 10K type strain sequencing project: providing services to taxonomists for standard genome sequencing and annotation.</title>
        <authorList>
            <consortium name="The Broad Institute Genomics Platform"/>
            <consortium name="The Broad Institute Genome Sequencing Center for Infectious Disease"/>
            <person name="Wu L."/>
            <person name="Ma J."/>
        </authorList>
    </citation>
    <scope>NUCLEOTIDE SEQUENCE [LARGE SCALE GENOMIC DNA]</scope>
    <source>
        <strain evidence="3">CGMCC 1.12990</strain>
    </source>
</reference>
<dbReference type="Proteomes" id="UP000601361">
    <property type="component" value="Unassembled WGS sequence"/>
</dbReference>
<comment type="caution">
    <text evidence="2">The sequence shown here is derived from an EMBL/GenBank/DDBJ whole genome shotgun (WGS) entry which is preliminary data.</text>
</comment>
<keyword evidence="1" id="KW-0732">Signal</keyword>
<sequence>MRFDAFASLVSAVAAEFSLSATAHTAPAEDWFWVRYTAPDGRVVDTEGASSASKALGHFHRSVSRFIPVELPTPKSKVA</sequence>
<evidence type="ECO:0000313" key="2">
    <source>
        <dbReference type="EMBL" id="GGG60936.1"/>
    </source>
</evidence>
<feature type="chain" id="PRO_5045789995" description="DUF1508 domain-containing protein" evidence="1">
    <location>
        <begin position="24"/>
        <end position="79"/>
    </location>
</feature>
<gene>
    <name evidence="2" type="ORF">GCM10011378_41170</name>
</gene>
<accession>A0ABQ1X707</accession>
<evidence type="ECO:0000313" key="3">
    <source>
        <dbReference type="Proteomes" id="UP000601361"/>
    </source>
</evidence>
<organism evidence="2 3">
    <name type="scientific">Hymenobacter glacieicola</name>
    <dbReference type="NCBI Taxonomy" id="1562124"/>
    <lineage>
        <taxon>Bacteria</taxon>
        <taxon>Pseudomonadati</taxon>
        <taxon>Bacteroidota</taxon>
        <taxon>Cytophagia</taxon>
        <taxon>Cytophagales</taxon>
        <taxon>Hymenobacteraceae</taxon>
        <taxon>Hymenobacter</taxon>
    </lineage>
</organism>
<dbReference type="RefSeq" id="WP_188559748.1">
    <property type="nucleotide sequence ID" value="NZ_BMGS01000016.1"/>
</dbReference>
<proteinExistence type="predicted"/>
<name>A0ABQ1X707_9BACT</name>
<evidence type="ECO:0000256" key="1">
    <source>
        <dbReference type="SAM" id="SignalP"/>
    </source>
</evidence>